<dbReference type="Gene3D" id="1.20.58.670">
    <property type="entry name" value="Dsl1p vesicle tethering complex, Tip20p subunit, domain D"/>
    <property type="match status" value="1"/>
</dbReference>
<dbReference type="GO" id="GO:0060628">
    <property type="term" value="P:regulation of ER to Golgi vesicle-mediated transport"/>
    <property type="evidence" value="ECO:0007669"/>
    <property type="project" value="TreeGrafter"/>
</dbReference>
<dbReference type="GO" id="GO:0070939">
    <property type="term" value="C:Dsl1/NZR complex"/>
    <property type="evidence" value="ECO:0007669"/>
    <property type="project" value="InterPro"/>
</dbReference>
<feature type="coiled-coil region" evidence="1">
    <location>
        <begin position="25"/>
        <end position="59"/>
    </location>
</feature>
<dbReference type="GO" id="GO:0006888">
    <property type="term" value="P:endoplasmic reticulum to Golgi vesicle-mediated transport"/>
    <property type="evidence" value="ECO:0007669"/>
    <property type="project" value="InterPro"/>
</dbReference>
<accession>A0A420HV13</accession>
<evidence type="ECO:0000313" key="2">
    <source>
        <dbReference type="EMBL" id="RKF61291.1"/>
    </source>
</evidence>
<proteinExistence type="predicted"/>
<dbReference type="PANTHER" id="PTHR13520:SF0">
    <property type="entry name" value="RAD50-INTERACTING PROTEIN 1"/>
    <property type="match status" value="1"/>
</dbReference>
<dbReference type="EMBL" id="MCBR01015806">
    <property type="protein sequence ID" value="RKF61291.1"/>
    <property type="molecule type" value="Genomic_DNA"/>
</dbReference>
<protein>
    <submittedName>
        <fullName evidence="2">RAD50-interacting protein 1</fullName>
    </submittedName>
</protein>
<dbReference type="AlphaFoldDB" id="A0A420HV13"/>
<evidence type="ECO:0000313" key="3">
    <source>
        <dbReference type="Proteomes" id="UP000285405"/>
    </source>
</evidence>
<evidence type="ECO:0000256" key="1">
    <source>
        <dbReference type="SAM" id="Coils"/>
    </source>
</evidence>
<reference evidence="2 3" key="1">
    <citation type="journal article" date="2018" name="BMC Genomics">
        <title>Comparative genome analyses reveal sequence features reflecting distinct modes of host-adaptation between dicot and monocot powdery mildew.</title>
        <authorList>
            <person name="Wu Y."/>
            <person name="Ma X."/>
            <person name="Pan Z."/>
            <person name="Kale S.D."/>
            <person name="Song Y."/>
            <person name="King H."/>
            <person name="Zhang Q."/>
            <person name="Presley C."/>
            <person name="Deng X."/>
            <person name="Wei C.I."/>
            <person name="Xiao S."/>
        </authorList>
    </citation>
    <scope>NUCLEOTIDE SEQUENCE [LARGE SCALE GENOMIC DNA]</scope>
    <source>
        <strain evidence="2">UCSC1</strain>
    </source>
</reference>
<dbReference type="OrthoDB" id="2189254at2759"/>
<dbReference type="PANTHER" id="PTHR13520">
    <property type="entry name" value="RAD50-INTERACTING PROTEIN 1 RINT-1"/>
    <property type="match status" value="1"/>
</dbReference>
<organism evidence="2 3">
    <name type="scientific">Golovinomyces cichoracearum</name>
    <dbReference type="NCBI Taxonomy" id="62708"/>
    <lineage>
        <taxon>Eukaryota</taxon>
        <taxon>Fungi</taxon>
        <taxon>Dikarya</taxon>
        <taxon>Ascomycota</taxon>
        <taxon>Pezizomycotina</taxon>
        <taxon>Leotiomycetes</taxon>
        <taxon>Erysiphales</taxon>
        <taxon>Erysiphaceae</taxon>
        <taxon>Golovinomyces</taxon>
    </lineage>
</organism>
<keyword evidence="1" id="KW-0175">Coiled coil</keyword>
<dbReference type="InterPro" id="IPR042044">
    <property type="entry name" value="EXOC6PINT-1/Sec15/Tip20_C_dom2"/>
</dbReference>
<name>A0A420HV13_9PEZI</name>
<dbReference type="Pfam" id="PF04437">
    <property type="entry name" value="RINT1_TIP1"/>
    <property type="match status" value="1"/>
</dbReference>
<sequence>MPSQSNVDTSIEDYINNKFRCLSDIEGLESLISNVESQQKQLKEQLQDAQQKLSDAKVASTKQAAAMLKEISDFESQQASLQKRLMAITSSETPEIAMAKLQAPMKKLWRLESAYAYVNLLKNVESLKNDARKYLLGNPKLALESYAQLQKISELLLNSHENAEGTTIHLNTYLQETTINLWTEMKKLVCDDFESVLQKYNWPDPNLTVSQEWINSFRRLLDFQSEETKKIKEVHILLPLKVMAKIFVLQFQYHFSGNKPTSDPHKLGDYFLDWFLSTVAKMEGFLLQNVKPILASYFKGRPFFGNMSHLNPIAAFISSLLPVLREKVVSLTEEISTQPQLLSQFITQLMDFDDSVRSRFKYCGSDSDSGWRGLTMHVLDIYFEKWYEIEKNFALDRYREIIQEKSSGEIDYDSYPLGKTKSTFGATQVTDLISNITFKYQKVQSFEYKMKFLIGIQAEILDLYSGRLNDALEYYHTAHSTVGRTIHGVTREELEELRGIKGLDKLCRVFGSANHLISMLKDWTNEEFFIILHDDLRNRKESVDLADCVPHLMTAGLVKECPSNSIESDNDGTLFDTTLETFRHLRNTAESLIAQAIKYDLPSEFRLYITKSHWTTVGDVYSLDSQNMLISPELEHPLQTLRNYMHFLHRNLADAPFRRIFREVFKALQDLLFSDLLLRQDFTSLGSVRFSQDIAAIQALIGSSIPARYHVPLHMSMLREGATLLSLPYTAEESKLSYEEVSRAIFSSNQEATQILALLGMTHLSNTDARSILERRIDERNVDKGVMES</sequence>
<dbReference type="Proteomes" id="UP000285405">
    <property type="component" value="Unassembled WGS sequence"/>
</dbReference>
<comment type="caution">
    <text evidence="2">The sequence shown here is derived from an EMBL/GenBank/DDBJ whole genome shotgun (WGS) entry which is preliminary data.</text>
</comment>
<gene>
    <name evidence="2" type="ORF">GcC1_158013</name>
</gene>
<dbReference type="GO" id="GO:0006890">
    <property type="term" value="P:retrograde vesicle-mediated transport, Golgi to endoplasmic reticulum"/>
    <property type="evidence" value="ECO:0007669"/>
    <property type="project" value="InterPro"/>
</dbReference>
<dbReference type="InterPro" id="IPR007528">
    <property type="entry name" value="RINT1_Tip20"/>
</dbReference>
<dbReference type="PROSITE" id="PS51386">
    <property type="entry name" value="RINT1_TIP20"/>
    <property type="match status" value="1"/>
</dbReference>